<evidence type="ECO:0000259" key="6">
    <source>
        <dbReference type="PROSITE" id="PS50850"/>
    </source>
</evidence>
<dbReference type="InterPro" id="IPR005829">
    <property type="entry name" value="Sugar_transporter_CS"/>
</dbReference>
<evidence type="ECO:0000313" key="7">
    <source>
        <dbReference type="EMBL" id="GER88056.1"/>
    </source>
</evidence>
<feature type="transmembrane region" description="Helical" evidence="5">
    <location>
        <begin position="325"/>
        <end position="343"/>
    </location>
</feature>
<dbReference type="SUPFAM" id="SSF103473">
    <property type="entry name" value="MFS general substrate transporter"/>
    <property type="match status" value="1"/>
</dbReference>
<proteinExistence type="predicted"/>
<dbReference type="InterPro" id="IPR036259">
    <property type="entry name" value="MFS_trans_sf"/>
</dbReference>
<feature type="transmembrane region" description="Helical" evidence="5">
    <location>
        <begin position="413"/>
        <end position="432"/>
    </location>
</feature>
<name>A0A5J4KS85_9CHLR</name>
<organism evidence="7 8">
    <name type="scientific">Dictyobacter vulcani</name>
    <dbReference type="NCBI Taxonomy" id="2607529"/>
    <lineage>
        <taxon>Bacteria</taxon>
        <taxon>Bacillati</taxon>
        <taxon>Chloroflexota</taxon>
        <taxon>Ktedonobacteria</taxon>
        <taxon>Ktedonobacterales</taxon>
        <taxon>Dictyobacteraceae</taxon>
        <taxon>Dictyobacter</taxon>
    </lineage>
</organism>
<comment type="caution">
    <text evidence="7">The sequence shown here is derived from an EMBL/GenBank/DDBJ whole genome shotgun (WGS) entry which is preliminary data.</text>
</comment>
<keyword evidence="2 5" id="KW-0812">Transmembrane</keyword>
<feature type="transmembrane region" description="Helical" evidence="5">
    <location>
        <begin position="74"/>
        <end position="99"/>
    </location>
</feature>
<accession>A0A5J4KS85</accession>
<evidence type="ECO:0000256" key="4">
    <source>
        <dbReference type="ARBA" id="ARBA00023136"/>
    </source>
</evidence>
<evidence type="ECO:0000256" key="3">
    <source>
        <dbReference type="ARBA" id="ARBA00022989"/>
    </source>
</evidence>
<dbReference type="Pfam" id="PF07690">
    <property type="entry name" value="MFS_1"/>
    <property type="match status" value="2"/>
</dbReference>
<feature type="transmembrane region" description="Helical" evidence="5">
    <location>
        <begin position="40"/>
        <end position="62"/>
    </location>
</feature>
<keyword evidence="3 5" id="KW-1133">Transmembrane helix</keyword>
<dbReference type="Proteomes" id="UP000326912">
    <property type="component" value="Unassembled WGS sequence"/>
</dbReference>
<comment type="subcellular location">
    <subcellularLocation>
        <location evidence="1">Cell membrane</location>
        <topology evidence="1">Multi-pass membrane protein</topology>
    </subcellularLocation>
</comment>
<evidence type="ECO:0000256" key="5">
    <source>
        <dbReference type="SAM" id="Phobius"/>
    </source>
</evidence>
<dbReference type="Gene3D" id="1.20.1250.20">
    <property type="entry name" value="MFS general substrate transporter like domains"/>
    <property type="match status" value="2"/>
</dbReference>
<sequence>MPDVTNISDADAPLEQENHAALPGSELEGPASKVGALFQIVYFLANLATNAILLPIIIFLIPHQIQILDAANHVTSLGIVESIGGIFYLISAPLAGALSDRSTSRLGRRRFWMLIHMLCASAAIVLLANAPAVWMLILGWSLLQFFGGALLTVVQTIIPDQVPVRQRGMISAYAGLAIPLAAVLGGVVVAVVFKNTPLASYYVFLIFLIIAVLLLFAILKDRVLPREKQEPFQLGSFLRRFWVDPRQHPDFAWGLITRLLLFLGYYAVSTYLQYFIQDGIHYTRLFPGKQAIQGTLQVQSIMTVMILICSFTAGIISDKIGRRKPVVIASALVIAVALFVPAISPTWTAVMIFAVLLGAGYGGYLAVDTALITQVLPSANDRAKDLGIINLALSIPLIVSPLIAAGLVNSLGYPALFAVAGILAALGGILVMRIKSVR</sequence>
<feature type="transmembrane region" description="Helical" evidence="5">
    <location>
        <begin position="199"/>
        <end position="219"/>
    </location>
</feature>
<gene>
    <name evidence="7" type="ORF">KDW_22180</name>
</gene>
<feature type="transmembrane region" description="Helical" evidence="5">
    <location>
        <begin position="170"/>
        <end position="193"/>
    </location>
</feature>
<feature type="domain" description="Major facilitator superfamily (MFS) profile" evidence="6">
    <location>
        <begin position="34"/>
        <end position="438"/>
    </location>
</feature>
<dbReference type="GO" id="GO:0022857">
    <property type="term" value="F:transmembrane transporter activity"/>
    <property type="evidence" value="ECO:0007669"/>
    <property type="project" value="InterPro"/>
</dbReference>
<dbReference type="AlphaFoldDB" id="A0A5J4KS85"/>
<evidence type="ECO:0000313" key="8">
    <source>
        <dbReference type="Proteomes" id="UP000326912"/>
    </source>
</evidence>
<reference evidence="7 8" key="1">
    <citation type="submission" date="2019-10" db="EMBL/GenBank/DDBJ databases">
        <title>Dictyobacter vulcani sp. nov., within the class Ktedonobacteria, isolated from soil of volcanic Mt. Zao.</title>
        <authorList>
            <person name="Zheng Y."/>
            <person name="Wang C.M."/>
            <person name="Sakai Y."/>
            <person name="Abe K."/>
            <person name="Yokota A."/>
            <person name="Yabe S."/>
        </authorList>
    </citation>
    <scope>NUCLEOTIDE SEQUENCE [LARGE SCALE GENOMIC DNA]</scope>
    <source>
        <strain evidence="7 8">W12</strain>
    </source>
</reference>
<feature type="transmembrane region" description="Helical" evidence="5">
    <location>
        <begin position="134"/>
        <end position="158"/>
    </location>
</feature>
<dbReference type="PROSITE" id="PS00216">
    <property type="entry name" value="SUGAR_TRANSPORT_1"/>
    <property type="match status" value="1"/>
</dbReference>
<dbReference type="EMBL" id="BKZW01000001">
    <property type="protein sequence ID" value="GER88056.1"/>
    <property type="molecule type" value="Genomic_DNA"/>
</dbReference>
<feature type="transmembrane region" description="Helical" evidence="5">
    <location>
        <begin position="388"/>
        <end position="407"/>
    </location>
</feature>
<dbReference type="GO" id="GO:0005886">
    <property type="term" value="C:plasma membrane"/>
    <property type="evidence" value="ECO:0007669"/>
    <property type="project" value="UniProtKB-SubCell"/>
</dbReference>
<feature type="transmembrane region" description="Helical" evidence="5">
    <location>
        <begin position="349"/>
        <end position="367"/>
    </location>
</feature>
<dbReference type="PROSITE" id="PS50850">
    <property type="entry name" value="MFS"/>
    <property type="match status" value="1"/>
</dbReference>
<feature type="transmembrane region" description="Helical" evidence="5">
    <location>
        <begin position="255"/>
        <end position="276"/>
    </location>
</feature>
<feature type="transmembrane region" description="Helical" evidence="5">
    <location>
        <begin position="111"/>
        <end position="128"/>
    </location>
</feature>
<evidence type="ECO:0000256" key="2">
    <source>
        <dbReference type="ARBA" id="ARBA00022692"/>
    </source>
</evidence>
<protein>
    <submittedName>
        <fullName evidence="7">MFS transporter</fullName>
    </submittedName>
</protein>
<evidence type="ECO:0000256" key="1">
    <source>
        <dbReference type="ARBA" id="ARBA00004651"/>
    </source>
</evidence>
<dbReference type="InterPro" id="IPR011701">
    <property type="entry name" value="MFS"/>
</dbReference>
<dbReference type="PANTHER" id="PTHR23528">
    <property type="match status" value="1"/>
</dbReference>
<keyword evidence="8" id="KW-1185">Reference proteome</keyword>
<keyword evidence="4 5" id="KW-0472">Membrane</keyword>
<dbReference type="PANTHER" id="PTHR23528:SF1">
    <property type="entry name" value="MAJOR FACILITATOR SUPERFAMILY (MFS) PROFILE DOMAIN-CONTAINING PROTEIN"/>
    <property type="match status" value="1"/>
</dbReference>
<dbReference type="RefSeq" id="WP_151755989.1">
    <property type="nucleotide sequence ID" value="NZ_BKZW01000001.1"/>
</dbReference>
<feature type="transmembrane region" description="Helical" evidence="5">
    <location>
        <begin position="296"/>
        <end position="316"/>
    </location>
</feature>
<dbReference type="InterPro" id="IPR020846">
    <property type="entry name" value="MFS_dom"/>
</dbReference>